<dbReference type="GO" id="GO:0003677">
    <property type="term" value="F:DNA binding"/>
    <property type="evidence" value="ECO:0007669"/>
    <property type="project" value="InterPro"/>
</dbReference>
<evidence type="ECO:0000256" key="4">
    <source>
        <dbReference type="ARBA" id="ARBA00022679"/>
    </source>
</evidence>
<evidence type="ECO:0000256" key="1">
    <source>
        <dbReference type="ARBA" id="ARBA00010203"/>
    </source>
</evidence>
<evidence type="ECO:0000313" key="8">
    <source>
        <dbReference type="EMBL" id="QHU36696.1"/>
    </source>
</evidence>
<dbReference type="EMBL" id="MN740631">
    <property type="protein sequence ID" value="QHU36696.1"/>
    <property type="molecule type" value="Genomic_DNA"/>
</dbReference>
<dbReference type="GO" id="GO:0009307">
    <property type="term" value="P:DNA restriction-modification system"/>
    <property type="evidence" value="ECO:0007669"/>
    <property type="project" value="UniProtKB-KW"/>
</dbReference>
<proteinExistence type="inferred from homology"/>
<name>A0A6C0M0X7_9ZZZZ</name>
<dbReference type="CDD" id="cd02440">
    <property type="entry name" value="AdoMet_MTases"/>
    <property type="match status" value="1"/>
</dbReference>
<dbReference type="Gene3D" id="3.40.50.150">
    <property type="entry name" value="Vaccinia Virus protein VP39"/>
    <property type="match status" value="1"/>
</dbReference>
<sequence>MLKSILNKKHALSSLTDAEFEALLPQLAAELVAHGVLHETYDDAEIRKDWALLLKKDATQNAMTISATEVAGMKVLRKHMRHFHAVRNYKGHSVESLWTQPCLEKALRFNRAQHSTPYASEIIRSLSFANGLGKVTMYRPLMAKKVVAYLATQLGVKEVRVLDVCAGWGGRMVGAKSAESPSFAGVSPSVAGGLRGELVSPLKVHYTGIDPCEKTYAALRAIRDELGLTDVTLVNKPAEVALQQSLGTYDIALTSPPYYNLELYSDEPTQSVQAGGGGYQAWLDTFLKPVIQGVIRHGVKYSCWSVKNFKTDKKYDLLDDVIRIHGEHGWRLLDDTVFTMANSRRPGQKAASESVAPKKTEECTYVFVRAT</sequence>
<evidence type="ECO:0000256" key="2">
    <source>
        <dbReference type="ARBA" id="ARBA00012185"/>
    </source>
</evidence>
<keyword evidence="6" id="KW-0680">Restriction system</keyword>
<dbReference type="PROSITE" id="PS00093">
    <property type="entry name" value="N4_MTASE"/>
    <property type="match status" value="1"/>
</dbReference>
<keyword evidence="5" id="KW-0949">S-adenosyl-L-methionine</keyword>
<keyword evidence="4" id="KW-0808">Transferase</keyword>
<reference evidence="8" key="1">
    <citation type="journal article" date="2020" name="Nature">
        <title>Giant virus diversity and host interactions through global metagenomics.</title>
        <authorList>
            <person name="Schulz F."/>
            <person name="Roux S."/>
            <person name="Paez-Espino D."/>
            <person name="Jungbluth S."/>
            <person name="Walsh D.A."/>
            <person name="Denef V.J."/>
            <person name="McMahon K.D."/>
            <person name="Konstantinidis K.T."/>
            <person name="Eloe-Fadrosh E.A."/>
            <person name="Kyrpides N.C."/>
            <person name="Woyke T."/>
        </authorList>
    </citation>
    <scope>NUCLEOTIDE SEQUENCE</scope>
    <source>
        <strain evidence="8">GVMAG-S-1035124-57</strain>
    </source>
</reference>
<evidence type="ECO:0000256" key="5">
    <source>
        <dbReference type="ARBA" id="ARBA00022691"/>
    </source>
</evidence>
<dbReference type="AlphaFoldDB" id="A0A6C0M0X7"/>
<accession>A0A6C0M0X7</accession>
<comment type="catalytic activity">
    <reaction evidence="7">
        <text>a 2'-deoxycytidine in DNA + S-adenosyl-L-methionine = an N(4)-methyl-2'-deoxycytidine in DNA + S-adenosyl-L-homocysteine + H(+)</text>
        <dbReference type="Rhea" id="RHEA:16857"/>
        <dbReference type="Rhea" id="RHEA-COMP:11369"/>
        <dbReference type="Rhea" id="RHEA-COMP:13674"/>
        <dbReference type="ChEBI" id="CHEBI:15378"/>
        <dbReference type="ChEBI" id="CHEBI:57856"/>
        <dbReference type="ChEBI" id="CHEBI:59789"/>
        <dbReference type="ChEBI" id="CHEBI:85452"/>
        <dbReference type="ChEBI" id="CHEBI:137933"/>
        <dbReference type="EC" id="2.1.1.113"/>
    </reaction>
</comment>
<keyword evidence="3" id="KW-0489">Methyltransferase</keyword>
<dbReference type="EC" id="2.1.1.113" evidence="2"/>
<comment type="similarity">
    <text evidence="1">Belongs to the N(4)/N(6)-methyltransferase family. N(4) subfamily.</text>
</comment>
<dbReference type="GO" id="GO:0015667">
    <property type="term" value="F:site-specific DNA-methyltransferase (cytosine-N4-specific) activity"/>
    <property type="evidence" value="ECO:0007669"/>
    <property type="project" value="UniProtKB-EC"/>
</dbReference>
<evidence type="ECO:0000256" key="7">
    <source>
        <dbReference type="ARBA" id="ARBA00049120"/>
    </source>
</evidence>
<dbReference type="InterPro" id="IPR017985">
    <property type="entry name" value="MeTrfase_CN4_CS"/>
</dbReference>
<evidence type="ECO:0000256" key="6">
    <source>
        <dbReference type="ARBA" id="ARBA00022747"/>
    </source>
</evidence>
<organism evidence="8">
    <name type="scientific">viral metagenome</name>
    <dbReference type="NCBI Taxonomy" id="1070528"/>
    <lineage>
        <taxon>unclassified sequences</taxon>
        <taxon>metagenomes</taxon>
        <taxon>organismal metagenomes</taxon>
    </lineage>
</organism>
<protein>
    <recommendedName>
        <fullName evidence="2">site-specific DNA-methyltransferase (cytosine-N(4)-specific)</fullName>
        <ecNumber evidence="2">2.1.1.113</ecNumber>
    </recommendedName>
</protein>
<dbReference type="GO" id="GO:0032259">
    <property type="term" value="P:methylation"/>
    <property type="evidence" value="ECO:0007669"/>
    <property type="project" value="UniProtKB-KW"/>
</dbReference>
<dbReference type="InterPro" id="IPR029063">
    <property type="entry name" value="SAM-dependent_MTases_sf"/>
</dbReference>
<evidence type="ECO:0000256" key="3">
    <source>
        <dbReference type="ARBA" id="ARBA00022603"/>
    </source>
</evidence>
<dbReference type="SUPFAM" id="SSF53335">
    <property type="entry name" value="S-adenosyl-L-methionine-dependent methyltransferases"/>
    <property type="match status" value="1"/>
</dbReference>